<protein>
    <recommendedName>
        <fullName evidence="2">SCP2 domain-containing protein</fullName>
    </recommendedName>
</protein>
<organism evidence="3 4">
    <name type="scientific">Aliidiomarina haloalkalitolerans</name>
    <dbReference type="NCBI Taxonomy" id="859059"/>
    <lineage>
        <taxon>Bacteria</taxon>
        <taxon>Pseudomonadati</taxon>
        <taxon>Pseudomonadota</taxon>
        <taxon>Gammaproteobacteria</taxon>
        <taxon>Alteromonadales</taxon>
        <taxon>Idiomarinaceae</taxon>
        <taxon>Aliidiomarina</taxon>
    </lineage>
</organism>
<reference evidence="3 4" key="1">
    <citation type="journal article" date="2011" name="Front. Microbiol.">
        <title>Genomic signatures of strain selection and enhancement in Bacillus atrophaeus var. globigii, a historical biowarfare simulant.</title>
        <authorList>
            <person name="Gibbons H.S."/>
            <person name="Broomall S.M."/>
            <person name="McNew L.A."/>
            <person name="Daligault H."/>
            <person name="Chapman C."/>
            <person name="Bruce D."/>
            <person name="Karavis M."/>
            <person name="Krepps M."/>
            <person name="McGregor P.A."/>
            <person name="Hong C."/>
            <person name="Park K.H."/>
            <person name="Akmal A."/>
            <person name="Feldman A."/>
            <person name="Lin J.S."/>
            <person name="Chang W.E."/>
            <person name="Higgs B.W."/>
            <person name="Demirev P."/>
            <person name="Lindquist J."/>
            <person name="Liem A."/>
            <person name="Fochler E."/>
            <person name="Read T.D."/>
            <person name="Tapia R."/>
            <person name="Johnson S."/>
            <person name="Bishop-Lilly K.A."/>
            <person name="Detter C."/>
            <person name="Han C."/>
            <person name="Sozhamannan S."/>
            <person name="Rosenzweig C.N."/>
            <person name="Skowronski E.W."/>
        </authorList>
    </citation>
    <scope>NUCLEOTIDE SEQUENCE [LARGE SCALE GENOMIC DNA]</scope>
    <source>
        <strain evidence="3 4">AK5</strain>
    </source>
</reference>
<dbReference type="RefSeq" id="WP_126792307.1">
    <property type="nucleotide sequence ID" value="NZ_PIPI01000003.1"/>
</dbReference>
<evidence type="ECO:0000259" key="2">
    <source>
        <dbReference type="Pfam" id="PF02036"/>
    </source>
</evidence>
<dbReference type="Pfam" id="PF02036">
    <property type="entry name" value="SCP2"/>
    <property type="match status" value="1"/>
</dbReference>
<feature type="domain" description="SCP2" evidence="2">
    <location>
        <begin position="19"/>
        <end position="112"/>
    </location>
</feature>
<dbReference type="GO" id="GO:0006744">
    <property type="term" value="P:ubiquinone biosynthetic process"/>
    <property type="evidence" value="ECO:0007669"/>
    <property type="project" value="InterPro"/>
</dbReference>
<dbReference type="InterPro" id="IPR038989">
    <property type="entry name" value="UbiJ"/>
</dbReference>
<dbReference type="InterPro" id="IPR003033">
    <property type="entry name" value="SCP2_sterol-bd_dom"/>
</dbReference>
<evidence type="ECO:0000313" key="4">
    <source>
        <dbReference type="Proteomes" id="UP000288212"/>
    </source>
</evidence>
<keyword evidence="1" id="KW-0175">Coiled coil</keyword>
<comment type="caution">
    <text evidence="3">The sequence shown here is derived from an EMBL/GenBank/DDBJ whole genome shotgun (WGS) entry which is preliminary data.</text>
</comment>
<evidence type="ECO:0000313" key="3">
    <source>
        <dbReference type="EMBL" id="RUO20247.1"/>
    </source>
</evidence>
<feature type="coiled-coil region" evidence="1">
    <location>
        <begin position="173"/>
        <end position="200"/>
    </location>
</feature>
<dbReference type="AlphaFoldDB" id="A0A432VUP2"/>
<dbReference type="Proteomes" id="UP000288212">
    <property type="component" value="Unassembled WGS sequence"/>
</dbReference>
<dbReference type="OrthoDB" id="5801225at2"/>
<evidence type="ECO:0000256" key="1">
    <source>
        <dbReference type="SAM" id="Coils"/>
    </source>
</evidence>
<gene>
    <name evidence="3" type="ORF">CWE06_06375</name>
</gene>
<dbReference type="EMBL" id="PIPI01000003">
    <property type="protein sequence ID" value="RUO20247.1"/>
    <property type="molecule type" value="Genomic_DNA"/>
</dbReference>
<sequence>MTVMQVLRASAERTLNLGLANDPGAVQRLQPLRGKCFRLQAKGLPEPVTILFLSDRVHLMGPDYEVVDCAVTTTLSDLPKLSDTSNVTKMLQTGQIEIVGDPVLAQQAAQVFLQLNVDWEEFVANHLGDVPGYLVGQAMTKIAALRPPKGALQDRVQAFLTEELRVAVHPLEKAILADDLRDLERKIKQLEARIAAREQA</sequence>
<accession>A0A432VUP2</accession>
<keyword evidence="4" id="KW-1185">Reference proteome</keyword>
<proteinExistence type="predicted"/>
<dbReference type="PANTHER" id="PTHR38693">
    <property type="entry name" value="UBIQUINONE BIOSYNTHESIS PROTEIN UBIJ"/>
    <property type="match status" value="1"/>
</dbReference>
<name>A0A432VUP2_9GAMM</name>
<dbReference type="PANTHER" id="PTHR38693:SF1">
    <property type="entry name" value="UBIQUINONE BIOSYNTHESIS ACCESSORY FACTOR UBIJ"/>
    <property type="match status" value="1"/>
</dbReference>